<dbReference type="InterPro" id="IPR017441">
    <property type="entry name" value="Protein_kinase_ATP_BS"/>
</dbReference>
<dbReference type="PROSITE" id="PS00108">
    <property type="entry name" value="PROTEIN_KINASE_ST"/>
    <property type="match status" value="1"/>
</dbReference>
<dbReference type="PROSITE" id="PS50011">
    <property type="entry name" value="PROTEIN_KINASE_DOM"/>
    <property type="match status" value="1"/>
</dbReference>
<dbReference type="PROSITE" id="PS00107">
    <property type="entry name" value="PROTEIN_KINASE_ATP"/>
    <property type="match status" value="1"/>
</dbReference>
<dbReference type="CDD" id="cd14014">
    <property type="entry name" value="STKc_PknB_like"/>
    <property type="match status" value="1"/>
</dbReference>
<feature type="region of interest" description="Disordered" evidence="6">
    <location>
        <begin position="813"/>
        <end position="845"/>
    </location>
</feature>
<dbReference type="InterPro" id="IPR008271">
    <property type="entry name" value="Ser/Thr_kinase_AS"/>
</dbReference>
<keyword evidence="1" id="KW-0808">Transferase</keyword>
<evidence type="ECO:0000256" key="5">
    <source>
        <dbReference type="PROSITE-ProRule" id="PRU10141"/>
    </source>
</evidence>
<dbReference type="InterPro" id="IPR000719">
    <property type="entry name" value="Prot_kinase_dom"/>
</dbReference>
<dbReference type="GO" id="GO:0005737">
    <property type="term" value="C:cytoplasm"/>
    <property type="evidence" value="ECO:0007669"/>
    <property type="project" value="TreeGrafter"/>
</dbReference>
<dbReference type="PANTHER" id="PTHR24348">
    <property type="entry name" value="SERINE/THREONINE-PROTEIN KINASE UNC-51-RELATED"/>
    <property type="match status" value="1"/>
</dbReference>
<evidence type="ECO:0000256" key="6">
    <source>
        <dbReference type="SAM" id="MobiDB-lite"/>
    </source>
</evidence>
<evidence type="ECO:0000313" key="8">
    <source>
        <dbReference type="EMBL" id="KAK9806811.1"/>
    </source>
</evidence>
<evidence type="ECO:0000256" key="3">
    <source>
        <dbReference type="ARBA" id="ARBA00022777"/>
    </source>
</evidence>
<sequence length="917" mass="96423">MRTSRLFCCLSGGVNTLDDDWPPSAPLPLCPLSSMQSKLASKADLVCKDDWSDIDGSPIKAQHLPVTPSPSSPSVQLSRASSGASTIKGPKDASGHLSASEPSSPVSPCQADCDMGCSGGLDSQPAACALDALAPEQPSVAAKRAGSFPGFRVAPACMPADPLSPGHAVPCLHAPITNASRLDSELSCISTSSRDGGASASCSYDPVCETSLRSWLGESVDAIPESAFQPSLYLGHGAFGRVWLADCPALGCSAAVKKMRRSAWGSIGLLADEICAQYSLRHPNIVACLAVVDSQGQLVGMALENMAGGSLALLLRHFPSGLPLAICIQLGLQIAEALSFSHRNGIVHSDLKPENVLLEGNMRLAKLADFGLALKEHEDGSLWDAEAGRGTPNYWAPELAGGDALIGSAVDLWALGMVLFEMATGHTPFDGFSEPQICQALVSSGASATLLATPAPPGTDAGLHAYYMELVSRCCEVDPDCRPSAHVAVMWLTELVQCSHLTVALSSTTLPPVPAMGWMKSRPSSSQPQTPTAVQDQHGIAAKKAGRGYIENTGRVPRRDQQAAASQGGRSVPATSITHLTRGIGTTAHRLRSLASRSHAQPQAKGTTPANAQKAVAQSQPETLQNLKAQARQEQRIISTKARTYQQSREAEQRLLSDTQWQWWFDDEKHASLVGPIFSPQLASMLHRGTITMSTGGYREATGTHHAIAPLASTTKPLKLLVGVLGTRTARDVPASTSKTATQAGKTVATAHQRQGAMALPQQAPARNFLSYKAAVTCKGRHLHDSQDSPRIGAIYGADAAGAAPDADAIPAEAPAQPAEEEEADLRRPAASLSRPAIGGPSFTDWRSRQYARPHIQNGSVACTATTPMGLSSACGGIWAAGDVVHQAAGDWDAPLYELFSGMPGRMRAVKVQPHWR</sequence>
<feature type="domain" description="Protein kinase" evidence="7">
    <location>
        <begin position="228"/>
        <end position="503"/>
    </location>
</feature>
<dbReference type="AlphaFoldDB" id="A0AAW1PBC4"/>
<dbReference type="InterPro" id="IPR045269">
    <property type="entry name" value="Atg1-like"/>
</dbReference>
<dbReference type="Pfam" id="PF00069">
    <property type="entry name" value="Pkinase"/>
    <property type="match status" value="1"/>
</dbReference>
<keyword evidence="9" id="KW-1185">Reference proteome</keyword>
<proteinExistence type="predicted"/>
<reference evidence="8 9" key="1">
    <citation type="journal article" date="2024" name="Nat. Commun.">
        <title>Phylogenomics reveals the evolutionary origins of lichenization in chlorophyte algae.</title>
        <authorList>
            <person name="Puginier C."/>
            <person name="Libourel C."/>
            <person name="Otte J."/>
            <person name="Skaloud P."/>
            <person name="Haon M."/>
            <person name="Grisel S."/>
            <person name="Petersen M."/>
            <person name="Berrin J.G."/>
            <person name="Delaux P.M."/>
            <person name="Dal Grande F."/>
            <person name="Keller J."/>
        </authorList>
    </citation>
    <scope>NUCLEOTIDE SEQUENCE [LARGE SCALE GENOMIC DNA]</scope>
    <source>
        <strain evidence="8 9">SAG 2043</strain>
    </source>
</reference>
<evidence type="ECO:0000256" key="1">
    <source>
        <dbReference type="ARBA" id="ARBA00022679"/>
    </source>
</evidence>
<feature type="binding site" evidence="5">
    <location>
        <position position="258"/>
    </location>
    <ligand>
        <name>ATP</name>
        <dbReference type="ChEBI" id="CHEBI:30616"/>
    </ligand>
</feature>
<evidence type="ECO:0000256" key="2">
    <source>
        <dbReference type="ARBA" id="ARBA00022741"/>
    </source>
</evidence>
<dbReference type="EMBL" id="JALJOR010000013">
    <property type="protein sequence ID" value="KAK9806811.1"/>
    <property type="molecule type" value="Genomic_DNA"/>
</dbReference>
<dbReference type="Proteomes" id="UP001489004">
    <property type="component" value="Unassembled WGS sequence"/>
</dbReference>
<dbReference type="GO" id="GO:0004674">
    <property type="term" value="F:protein serine/threonine kinase activity"/>
    <property type="evidence" value="ECO:0007669"/>
    <property type="project" value="InterPro"/>
</dbReference>
<feature type="compositionally biased region" description="Polar residues" evidence="6">
    <location>
        <begin position="563"/>
        <end position="573"/>
    </location>
</feature>
<feature type="region of interest" description="Disordered" evidence="6">
    <location>
        <begin position="547"/>
        <end position="573"/>
    </location>
</feature>
<accession>A0AAW1PBC4</accession>
<comment type="caution">
    <text evidence="8">The sequence shown here is derived from an EMBL/GenBank/DDBJ whole genome shotgun (WGS) entry which is preliminary data.</text>
</comment>
<keyword evidence="3" id="KW-0418">Kinase</keyword>
<dbReference type="Gene3D" id="1.10.510.10">
    <property type="entry name" value="Transferase(Phosphotransferase) domain 1"/>
    <property type="match status" value="1"/>
</dbReference>
<feature type="region of interest" description="Disordered" evidence="6">
    <location>
        <begin position="594"/>
        <end position="613"/>
    </location>
</feature>
<keyword evidence="4 5" id="KW-0067">ATP-binding</keyword>
<dbReference type="SMART" id="SM00220">
    <property type="entry name" value="S_TKc"/>
    <property type="match status" value="1"/>
</dbReference>
<protein>
    <recommendedName>
        <fullName evidence="7">Protein kinase domain-containing protein</fullName>
    </recommendedName>
</protein>
<feature type="compositionally biased region" description="Polar residues" evidence="6">
    <location>
        <begin position="595"/>
        <end position="613"/>
    </location>
</feature>
<evidence type="ECO:0000313" key="9">
    <source>
        <dbReference type="Proteomes" id="UP001489004"/>
    </source>
</evidence>
<evidence type="ECO:0000259" key="7">
    <source>
        <dbReference type="PROSITE" id="PS50011"/>
    </source>
</evidence>
<organism evidence="8 9">
    <name type="scientific">[Myrmecia] bisecta</name>
    <dbReference type="NCBI Taxonomy" id="41462"/>
    <lineage>
        <taxon>Eukaryota</taxon>
        <taxon>Viridiplantae</taxon>
        <taxon>Chlorophyta</taxon>
        <taxon>core chlorophytes</taxon>
        <taxon>Trebouxiophyceae</taxon>
        <taxon>Trebouxiales</taxon>
        <taxon>Trebouxiaceae</taxon>
        <taxon>Myrmecia</taxon>
    </lineage>
</organism>
<evidence type="ECO:0000256" key="4">
    <source>
        <dbReference type="ARBA" id="ARBA00022840"/>
    </source>
</evidence>
<dbReference type="SUPFAM" id="SSF56112">
    <property type="entry name" value="Protein kinase-like (PK-like)"/>
    <property type="match status" value="1"/>
</dbReference>
<dbReference type="GO" id="GO:0005524">
    <property type="term" value="F:ATP binding"/>
    <property type="evidence" value="ECO:0007669"/>
    <property type="project" value="UniProtKB-UniRule"/>
</dbReference>
<name>A0AAW1PBC4_9CHLO</name>
<dbReference type="GO" id="GO:0010506">
    <property type="term" value="P:regulation of autophagy"/>
    <property type="evidence" value="ECO:0007669"/>
    <property type="project" value="InterPro"/>
</dbReference>
<keyword evidence="2 5" id="KW-0547">Nucleotide-binding</keyword>
<dbReference type="InterPro" id="IPR011009">
    <property type="entry name" value="Kinase-like_dom_sf"/>
</dbReference>
<gene>
    <name evidence="8" type="ORF">WJX72_003566</name>
</gene>
<feature type="region of interest" description="Disordered" evidence="6">
    <location>
        <begin position="58"/>
        <end position="106"/>
    </location>
</feature>
<feature type="compositionally biased region" description="Low complexity" evidence="6">
    <location>
        <begin position="72"/>
        <end position="82"/>
    </location>
</feature>